<evidence type="ECO:0000313" key="2">
    <source>
        <dbReference type="Proteomes" id="UP000299102"/>
    </source>
</evidence>
<protein>
    <submittedName>
        <fullName evidence="1">Uncharacterized protein</fullName>
    </submittedName>
</protein>
<evidence type="ECO:0000313" key="1">
    <source>
        <dbReference type="EMBL" id="GBP57265.1"/>
    </source>
</evidence>
<comment type="caution">
    <text evidence="1">The sequence shown here is derived from an EMBL/GenBank/DDBJ whole genome shotgun (WGS) entry which is preliminary data.</text>
</comment>
<organism evidence="1 2">
    <name type="scientific">Eumeta variegata</name>
    <name type="common">Bagworm moth</name>
    <name type="synonym">Eumeta japonica</name>
    <dbReference type="NCBI Taxonomy" id="151549"/>
    <lineage>
        <taxon>Eukaryota</taxon>
        <taxon>Metazoa</taxon>
        <taxon>Ecdysozoa</taxon>
        <taxon>Arthropoda</taxon>
        <taxon>Hexapoda</taxon>
        <taxon>Insecta</taxon>
        <taxon>Pterygota</taxon>
        <taxon>Neoptera</taxon>
        <taxon>Endopterygota</taxon>
        <taxon>Lepidoptera</taxon>
        <taxon>Glossata</taxon>
        <taxon>Ditrysia</taxon>
        <taxon>Tineoidea</taxon>
        <taxon>Psychidae</taxon>
        <taxon>Oiketicinae</taxon>
        <taxon>Eumeta</taxon>
    </lineage>
</organism>
<name>A0A4C1X4Y7_EUMVA</name>
<dbReference type="AlphaFoldDB" id="A0A4C1X4Y7"/>
<gene>
    <name evidence="1" type="ORF">EVAR_44082_1</name>
</gene>
<accession>A0A4C1X4Y7</accession>
<keyword evidence="2" id="KW-1185">Reference proteome</keyword>
<proteinExistence type="predicted"/>
<dbReference type="EMBL" id="BGZK01000712">
    <property type="protein sequence ID" value="GBP57265.1"/>
    <property type="molecule type" value="Genomic_DNA"/>
</dbReference>
<sequence>MPRADRHRRDRVTYRVLLILTRGVVKKHRFPSAFPHLPASVLFSSPSARGRRIWRSMNRKLLSPLRLTRADAACTSQNLIHKADYAFNASTRCGLSPSALSPGGTMMR</sequence>
<dbReference type="Proteomes" id="UP000299102">
    <property type="component" value="Unassembled WGS sequence"/>
</dbReference>
<reference evidence="1 2" key="1">
    <citation type="journal article" date="2019" name="Commun. Biol.">
        <title>The bagworm genome reveals a unique fibroin gene that provides high tensile strength.</title>
        <authorList>
            <person name="Kono N."/>
            <person name="Nakamura H."/>
            <person name="Ohtoshi R."/>
            <person name="Tomita M."/>
            <person name="Numata K."/>
            <person name="Arakawa K."/>
        </authorList>
    </citation>
    <scope>NUCLEOTIDE SEQUENCE [LARGE SCALE GENOMIC DNA]</scope>
</reference>